<dbReference type="KEGG" id="mmag:MMAD_04480"/>
<feature type="transmembrane region" description="Helical" evidence="1">
    <location>
        <begin position="104"/>
        <end position="127"/>
    </location>
</feature>
<keyword evidence="1" id="KW-1133">Transmembrane helix</keyword>
<dbReference type="AlphaFoldDB" id="A0A7I7XB31"/>
<feature type="transmembrane region" description="Helical" evidence="1">
    <location>
        <begin position="73"/>
        <end position="92"/>
    </location>
</feature>
<protein>
    <submittedName>
        <fullName evidence="2">Uncharacterized protein</fullName>
    </submittedName>
</protein>
<dbReference type="RefSeq" id="WP_163731918.1">
    <property type="nucleotide sequence ID" value="NZ_AP022610.1"/>
</dbReference>
<feature type="transmembrane region" description="Helical" evidence="1">
    <location>
        <begin position="45"/>
        <end position="67"/>
    </location>
</feature>
<gene>
    <name evidence="2" type="ORF">MMAD_04480</name>
</gene>
<accession>A0A7I7XB31</accession>
<evidence type="ECO:0000313" key="3">
    <source>
        <dbReference type="Proteomes" id="UP000466517"/>
    </source>
</evidence>
<dbReference type="Proteomes" id="UP000466517">
    <property type="component" value="Chromosome"/>
</dbReference>
<sequence length="183" mass="19238">MIPSEEYREFFVAIAGAAAALIGLLFVAVSVFPERARQAQTQVAFHNRASAALLVLTNALVLSLAALVPGTTLGWWAVWMSVTVLMFVAATVRSLVGGRTERGASLGVVVALLLLAGFEAYAGIRLVRSDPTALSTLCYVLIGDLLVGISRAWQLVGLRDTGLLTSLRILAGFGPADAKPADN</sequence>
<dbReference type="EMBL" id="AP022610">
    <property type="protein sequence ID" value="BBZ26153.1"/>
    <property type="molecule type" value="Genomic_DNA"/>
</dbReference>
<evidence type="ECO:0000256" key="1">
    <source>
        <dbReference type="SAM" id="Phobius"/>
    </source>
</evidence>
<name>A0A7I7XB31_9MYCO</name>
<keyword evidence="3" id="KW-1185">Reference proteome</keyword>
<evidence type="ECO:0000313" key="2">
    <source>
        <dbReference type="EMBL" id="BBZ26153.1"/>
    </source>
</evidence>
<proteinExistence type="predicted"/>
<keyword evidence="1" id="KW-0472">Membrane</keyword>
<organism evidence="2 3">
    <name type="scientific">Mycolicibacterium madagascariense</name>
    <dbReference type="NCBI Taxonomy" id="212765"/>
    <lineage>
        <taxon>Bacteria</taxon>
        <taxon>Bacillati</taxon>
        <taxon>Actinomycetota</taxon>
        <taxon>Actinomycetes</taxon>
        <taxon>Mycobacteriales</taxon>
        <taxon>Mycobacteriaceae</taxon>
        <taxon>Mycolicibacterium</taxon>
    </lineage>
</organism>
<feature type="transmembrane region" description="Helical" evidence="1">
    <location>
        <begin position="133"/>
        <end position="153"/>
    </location>
</feature>
<keyword evidence="1" id="KW-0812">Transmembrane</keyword>
<feature type="transmembrane region" description="Helical" evidence="1">
    <location>
        <begin position="12"/>
        <end position="33"/>
    </location>
</feature>
<reference evidence="2 3" key="1">
    <citation type="journal article" date="2019" name="Emerg. Microbes Infect.">
        <title>Comprehensive subspecies identification of 175 nontuberculous mycobacteria species based on 7547 genomic profiles.</title>
        <authorList>
            <person name="Matsumoto Y."/>
            <person name="Kinjo T."/>
            <person name="Motooka D."/>
            <person name="Nabeya D."/>
            <person name="Jung N."/>
            <person name="Uechi K."/>
            <person name="Horii T."/>
            <person name="Iida T."/>
            <person name="Fujita J."/>
            <person name="Nakamura S."/>
        </authorList>
    </citation>
    <scope>NUCLEOTIDE SEQUENCE [LARGE SCALE GENOMIC DNA]</scope>
    <source>
        <strain evidence="2 3">JCM 13574</strain>
    </source>
</reference>